<accession>A0AC34Q7R0</accession>
<protein>
    <submittedName>
        <fullName evidence="2">Exoribonuclease phosphorolytic domain-containing protein</fullName>
    </submittedName>
</protein>
<evidence type="ECO:0000313" key="2">
    <source>
        <dbReference type="WBParaSite" id="JU765_v2.g13747.t1"/>
    </source>
</evidence>
<reference evidence="2" key="1">
    <citation type="submission" date="2022-11" db="UniProtKB">
        <authorList>
            <consortium name="WormBaseParasite"/>
        </authorList>
    </citation>
    <scope>IDENTIFICATION</scope>
</reference>
<evidence type="ECO:0000313" key="1">
    <source>
        <dbReference type="Proteomes" id="UP000887576"/>
    </source>
</evidence>
<dbReference type="WBParaSite" id="JU765_v2.g13747.t1">
    <property type="protein sequence ID" value="JU765_v2.g13747.t1"/>
    <property type="gene ID" value="JU765_v2.g13747"/>
</dbReference>
<proteinExistence type="predicted"/>
<dbReference type="Proteomes" id="UP000887576">
    <property type="component" value="Unplaced"/>
</dbReference>
<name>A0AC34Q7R0_9BILA</name>
<organism evidence="1 2">
    <name type="scientific">Panagrolaimus sp. JU765</name>
    <dbReference type="NCBI Taxonomy" id="591449"/>
    <lineage>
        <taxon>Eukaryota</taxon>
        <taxon>Metazoa</taxon>
        <taxon>Ecdysozoa</taxon>
        <taxon>Nematoda</taxon>
        <taxon>Chromadorea</taxon>
        <taxon>Rhabditida</taxon>
        <taxon>Tylenchina</taxon>
        <taxon>Panagrolaimomorpha</taxon>
        <taxon>Panagrolaimoidea</taxon>
        <taxon>Panagrolaimidae</taxon>
        <taxon>Panagrolaimus</taxon>
    </lineage>
</organism>
<sequence length="218" mass="23841">MEVDAVIDPTPSSFYQAQFDFTDSDVAVTFTQNETTILCSLSGPTELPSSTRLNDKMLTTVVYTLENGSQSSSTEINGIIDAMVDKTKFPRSGLVINLHQLTDNGSRLSVAINCASLALLDSAVQLEGLFLAVSVILNHDGTIFVDPTKDQEVNAKAVAVVVFKNSNGELEPVGFLNRGCIDMNFYSKAVEETKKQASELLAYFRRIMKERLVSKNTD</sequence>